<keyword evidence="2" id="KW-0963">Cytoplasm</keyword>
<feature type="domain" description="UBA" evidence="6">
    <location>
        <begin position="1"/>
        <end position="39"/>
    </location>
</feature>
<keyword evidence="4" id="KW-0863">Zinc-finger</keyword>
<dbReference type="InterPro" id="IPR009060">
    <property type="entry name" value="UBA-like_sf"/>
</dbReference>
<dbReference type="GO" id="GO:0008270">
    <property type="term" value="F:zinc ion binding"/>
    <property type="evidence" value="ECO:0007669"/>
    <property type="project" value="UniProtKB-KW"/>
</dbReference>
<dbReference type="AlphaFoldDB" id="A0AAE0HHQ0"/>
<dbReference type="EMBL" id="JAUEPN010000003">
    <property type="protein sequence ID" value="KAK3296738.1"/>
    <property type="molecule type" value="Genomic_DNA"/>
</dbReference>
<proteinExistence type="predicted"/>
<dbReference type="Pfam" id="PF00789">
    <property type="entry name" value="UBX"/>
    <property type="match status" value="1"/>
</dbReference>
<dbReference type="PANTHER" id="PTHR46340:SF1">
    <property type="entry name" value="UBX DOMAIN-CONTAINING PROTEIN 1"/>
    <property type="match status" value="1"/>
</dbReference>
<dbReference type="SUPFAM" id="SSF46934">
    <property type="entry name" value="UBA-like"/>
    <property type="match status" value="1"/>
</dbReference>
<dbReference type="Proteomes" id="UP001278766">
    <property type="component" value="Unassembled WGS sequence"/>
</dbReference>
<evidence type="ECO:0000256" key="2">
    <source>
        <dbReference type="ARBA" id="ARBA00022490"/>
    </source>
</evidence>
<dbReference type="PROSITE" id="PS00028">
    <property type="entry name" value="ZINC_FINGER_C2H2_1"/>
    <property type="match status" value="1"/>
</dbReference>
<dbReference type="InterPro" id="IPR029071">
    <property type="entry name" value="Ubiquitin-like_domsf"/>
</dbReference>
<reference evidence="8" key="1">
    <citation type="journal article" date="2023" name="Mol. Phylogenet. Evol.">
        <title>Genome-scale phylogeny and comparative genomics of the fungal order Sordariales.</title>
        <authorList>
            <person name="Hensen N."/>
            <person name="Bonometti L."/>
            <person name="Westerberg I."/>
            <person name="Brannstrom I.O."/>
            <person name="Guillou S."/>
            <person name="Cros-Aarteil S."/>
            <person name="Calhoun S."/>
            <person name="Haridas S."/>
            <person name="Kuo A."/>
            <person name="Mondo S."/>
            <person name="Pangilinan J."/>
            <person name="Riley R."/>
            <person name="LaButti K."/>
            <person name="Andreopoulos B."/>
            <person name="Lipzen A."/>
            <person name="Chen C."/>
            <person name="Yan M."/>
            <person name="Daum C."/>
            <person name="Ng V."/>
            <person name="Clum A."/>
            <person name="Steindorff A."/>
            <person name="Ohm R.A."/>
            <person name="Martin F."/>
            <person name="Silar P."/>
            <person name="Natvig D.O."/>
            <person name="Lalanne C."/>
            <person name="Gautier V."/>
            <person name="Ament-Velasquez S.L."/>
            <person name="Kruys A."/>
            <person name="Hutchinson M.I."/>
            <person name="Powell A.J."/>
            <person name="Barry K."/>
            <person name="Miller A.N."/>
            <person name="Grigoriev I.V."/>
            <person name="Debuchy R."/>
            <person name="Gladieux P."/>
            <person name="Hiltunen Thoren M."/>
            <person name="Johannesson H."/>
        </authorList>
    </citation>
    <scope>NUCLEOTIDE SEQUENCE</scope>
    <source>
        <strain evidence="8">CBS 168.71</strain>
    </source>
</reference>
<dbReference type="Gene3D" id="1.10.8.10">
    <property type="entry name" value="DNA helicase RuvA subunit, C-terminal domain"/>
    <property type="match status" value="1"/>
</dbReference>
<dbReference type="InterPro" id="IPR001012">
    <property type="entry name" value="UBX_dom"/>
</dbReference>
<evidence type="ECO:0000256" key="3">
    <source>
        <dbReference type="ARBA" id="ARBA00023054"/>
    </source>
</evidence>
<keyword evidence="9" id="KW-1185">Reference proteome</keyword>
<name>A0AAE0HHQ0_9PEZI</name>
<feature type="compositionally biased region" description="Basic and acidic residues" evidence="5">
    <location>
        <begin position="116"/>
        <end position="217"/>
    </location>
</feature>
<dbReference type="PROSITE" id="PS50030">
    <property type="entry name" value="UBA"/>
    <property type="match status" value="1"/>
</dbReference>
<feature type="domain" description="C2H2-type" evidence="7">
    <location>
        <begin position="77"/>
        <end position="106"/>
    </location>
</feature>
<evidence type="ECO:0000259" key="6">
    <source>
        <dbReference type="PROSITE" id="PS50030"/>
    </source>
</evidence>
<dbReference type="PROSITE" id="PS50157">
    <property type="entry name" value="ZINC_FINGER_C2H2_2"/>
    <property type="match status" value="1"/>
</dbReference>
<dbReference type="GeneID" id="87834703"/>
<evidence type="ECO:0000256" key="4">
    <source>
        <dbReference type="PROSITE-ProRule" id="PRU00042"/>
    </source>
</evidence>
<evidence type="ECO:0000259" key="7">
    <source>
        <dbReference type="PROSITE" id="PS50157"/>
    </source>
</evidence>
<dbReference type="InterPro" id="IPR013087">
    <property type="entry name" value="Znf_C2H2_type"/>
</dbReference>
<accession>A0AAE0HHQ0</accession>
<dbReference type="SUPFAM" id="SSF54236">
    <property type="entry name" value="Ubiquitin-like"/>
    <property type="match status" value="1"/>
</dbReference>
<feature type="region of interest" description="Disordered" evidence="5">
    <location>
        <begin position="48"/>
        <end position="74"/>
    </location>
</feature>
<dbReference type="Pfam" id="PF22562">
    <property type="entry name" value="UBA_7"/>
    <property type="match status" value="1"/>
</dbReference>
<evidence type="ECO:0000256" key="1">
    <source>
        <dbReference type="ARBA" id="ARBA00004496"/>
    </source>
</evidence>
<dbReference type="Gene3D" id="3.10.20.90">
    <property type="entry name" value="Phosphatidylinositol 3-kinase Catalytic Subunit, Chain A, domain 1"/>
    <property type="match status" value="1"/>
</dbReference>
<dbReference type="GO" id="GO:0031397">
    <property type="term" value="P:negative regulation of protein ubiquitination"/>
    <property type="evidence" value="ECO:0007669"/>
    <property type="project" value="TreeGrafter"/>
</dbReference>
<dbReference type="GO" id="GO:0005737">
    <property type="term" value="C:cytoplasm"/>
    <property type="evidence" value="ECO:0007669"/>
    <property type="project" value="UniProtKB-SubCell"/>
</dbReference>
<feature type="region of interest" description="Disordered" evidence="5">
    <location>
        <begin position="94"/>
        <end position="225"/>
    </location>
</feature>
<dbReference type="InterPro" id="IPR015940">
    <property type="entry name" value="UBA"/>
</dbReference>
<keyword evidence="4" id="KW-0479">Metal-binding</keyword>
<dbReference type="GO" id="GO:1903094">
    <property type="term" value="P:negative regulation of protein K48-linked deubiquitination"/>
    <property type="evidence" value="ECO:0007669"/>
    <property type="project" value="TreeGrafter"/>
</dbReference>
<keyword evidence="4" id="KW-0862">Zinc</keyword>
<comment type="caution">
    <text evidence="8">The sequence shown here is derived from an EMBL/GenBank/DDBJ whole genome shotgun (WGS) entry which is preliminary data.</text>
</comment>
<gene>
    <name evidence="8" type="ORF">B0H64DRAFT_107601</name>
</gene>
<dbReference type="RefSeq" id="XP_062660252.1">
    <property type="nucleotide sequence ID" value="XM_062797755.1"/>
</dbReference>
<keyword evidence="3" id="KW-0175">Coiled coil</keyword>
<organism evidence="8 9">
    <name type="scientific">Chaetomium fimeti</name>
    <dbReference type="NCBI Taxonomy" id="1854472"/>
    <lineage>
        <taxon>Eukaryota</taxon>
        <taxon>Fungi</taxon>
        <taxon>Dikarya</taxon>
        <taxon>Ascomycota</taxon>
        <taxon>Pezizomycotina</taxon>
        <taxon>Sordariomycetes</taxon>
        <taxon>Sordariomycetidae</taxon>
        <taxon>Sordariales</taxon>
        <taxon>Chaetomiaceae</taxon>
        <taxon>Chaetomium</taxon>
    </lineage>
</organism>
<dbReference type="PANTHER" id="PTHR46340">
    <property type="entry name" value="UBX DOMAIN-CONTAINING PROTEIN 1"/>
    <property type="match status" value="1"/>
</dbReference>
<evidence type="ECO:0000313" key="8">
    <source>
        <dbReference type="EMBL" id="KAK3296738.1"/>
    </source>
</evidence>
<dbReference type="GO" id="GO:0036435">
    <property type="term" value="F:K48-linked polyubiquitin modification-dependent protein binding"/>
    <property type="evidence" value="ECO:0007669"/>
    <property type="project" value="TreeGrafter"/>
</dbReference>
<evidence type="ECO:0000256" key="5">
    <source>
        <dbReference type="SAM" id="MobiDB-lite"/>
    </source>
</evidence>
<sequence length="316" mass="34849">MTKSDLDLLLEMGFDQARAEIAVKRTGGLQQALNWLEENQDKPLEELQANQTAADATAAEEEGGAASIPSGETASSLVCNECGKKFRNHSEASFHASKTDHADFSESTDEIAPLTAEEKKARLEDLRKKLMEKRATQSVADKEEAKRNEQIRQKATRESHDVKEELQRKEQIKEAAKKRQEKQDDLDAKKRIKARIEADKLERKRREEDAKAMREGKPLPGQATTPATVVAAAASISRSSAATARLRLQTKNGNLIKSYPSETTLFEVAQQIEEEVGHQVTSFSTTFPMKKFDAGVDFGQTLAEAGLAPSAVVVVK</sequence>
<dbReference type="GO" id="GO:0005634">
    <property type="term" value="C:nucleus"/>
    <property type="evidence" value="ECO:0007669"/>
    <property type="project" value="TreeGrafter"/>
</dbReference>
<dbReference type="GO" id="GO:0032435">
    <property type="term" value="P:negative regulation of proteasomal ubiquitin-dependent protein catabolic process"/>
    <property type="evidence" value="ECO:0007669"/>
    <property type="project" value="TreeGrafter"/>
</dbReference>
<protein>
    <submittedName>
        <fullName evidence="8">Uncharacterized protein</fullName>
    </submittedName>
</protein>
<evidence type="ECO:0000313" key="9">
    <source>
        <dbReference type="Proteomes" id="UP001278766"/>
    </source>
</evidence>
<comment type="subcellular location">
    <subcellularLocation>
        <location evidence="1">Cytoplasm</location>
    </subcellularLocation>
</comment>
<reference evidence="8" key="2">
    <citation type="submission" date="2023-06" db="EMBL/GenBank/DDBJ databases">
        <authorList>
            <consortium name="Lawrence Berkeley National Laboratory"/>
            <person name="Haridas S."/>
            <person name="Hensen N."/>
            <person name="Bonometti L."/>
            <person name="Westerberg I."/>
            <person name="Brannstrom I.O."/>
            <person name="Guillou S."/>
            <person name="Cros-Aarteil S."/>
            <person name="Calhoun S."/>
            <person name="Kuo A."/>
            <person name="Mondo S."/>
            <person name="Pangilinan J."/>
            <person name="Riley R."/>
            <person name="Labutti K."/>
            <person name="Andreopoulos B."/>
            <person name="Lipzen A."/>
            <person name="Chen C."/>
            <person name="Yanf M."/>
            <person name="Daum C."/>
            <person name="Ng V."/>
            <person name="Clum A."/>
            <person name="Steindorff A."/>
            <person name="Ohm R."/>
            <person name="Martin F."/>
            <person name="Silar P."/>
            <person name="Natvig D."/>
            <person name="Lalanne C."/>
            <person name="Gautier V."/>
            <person name="Ament-Velasquez S.L."/>
            <person name="Kruys A."/>
            <person name="Hutchinson M.I."/>
            <person name="Powell A.J."/>
            <person name="Barry K."/>
            <person name="Miller A.N."/>
            <person name="Grigoriev I.V."/>
            <person name="Debuchy R."/>
            <person name="Gladieux P."/>
            <person name="Thoren M.H."/>
            <person name="Johannesson H."/>
        </authorList>
    </citation>
    <scope>NUCLEOTIDE SEQUENCE</scope>
    <source>
        <strain evidence="8">CBS 168.71</strain>
    </source>
</reference>
<feature type="compositionally biased region" description="Basic and acidic residues" evidence="5">
    <location>
        <begin position="94"/>
        <end position="104"/>
    </location>
</feature>